<dbReference type="InterPro" id="IPR055284">
    <property type="entry name" value="Galaxin-like"/>
</dbReference>
<sequence>MMICFLFNVIGATKMRCLMKSYDRITQGCCQGNVYNRSVSGCCNNKLYNISHQGCCHNINIYKIPFQGCCGDIVYNKHHDAIQYECCNGQVFNTALEKCFDNAIKNKTIAIQVSESSNSAVISRENISQKILICFLVLTCLAVSYPIPFH</sequence>
<evidence type="ECO:0000313" key="3">
    <source>
        <dbReference type="Proteomes" id="UP000683360"/>
    </source>
</evidence>
<evidence type="ECO:0000313" key="2">
    <source>
        <dbReference type="EMBL" id="CAG2201453.1"/>
    </source>
</evidence>
<accession>A0A8S3R0I8</accession>
<dbReference type="Pfam" id="PF24748">
    <property type="entry name" value="Galaxin_repeat"/>
    <property type="match status" value="1"/>
</dbReference>
<proteinExistence type="predicted"/>
<dbReference type="Proteomes" id="UP000683360">
    <property type="component" value="Unassembled WGS sequence"/>
</dbReference>
<keyword evidence="3" id="KW-1185">Reference proteome</keyword>
<dbReference type="EMBL" id="CAJPWZ010000846">
    <property type="protein sequence ID" value="CAG2201453.1"/>
    <property type="molecule type" value="Genomic_DNA"/>
</dbReference>
<protein>
    <recommendedName>
        <fullName evidence="1">Galaxin-like repeats domain-containing protein</fullName>
    </recommendedName>
</protein>
<feature type="domain" description="Galaxin-like repeats" evidence="1">
    <location>
        <begin position="16"/>
        <end position="78"/>
    </location>
</feature>
<evidence type="ECO:0000259" key="1">
    <source>
        <dbReference type="Pfam" id="PF24748"/>
    </source>
</evidence>
<organism evidence="2 3">
    <name type="scientific">Mytilus edulis</name>
    <name type="common">Blue mussel</name>
    <dbReference type="NCBI Taxonomy" id="6550"/>
    <lineage>
        <taxon>Eukaryota</taxon>
        <taxon>Metazoa</taxon>
        <taxon>Spiralia</taxon>
        <taxon>Lophotrochozoa</taxon>
        <taxon>Mollusca</taxon>
        <taxon>Bivalvia</taxon>
        <taxon>Autobranchia</taxon>
        <taxon>Pteriomorphia</taxon>
        <taxon>Mytilida</taxon>
        <taxon>Mytiloidea</taxon>
        <taxon>Mytilidae</taxon>
        <taxon>Mytilinae</taxon>
        <taxon>Mytilus</taxon>
    </lineage>
</organism>
<dbReference type="AlphaFoldDB" id="A0A8S3R0I8"/>
<dbReference type="PANTHER" id="PTHR34490">
    <property type="entry name" value="PROTEIN CBG12054-RELATED"/>
    <property type="match status" value="1"/>
</dbReference>
<gene>
    <name evidence="2" type="ORF">MEDL_16074</name>
</gene>
<name>A0A8S3R0I8_MYTED</name>
<reference evidence="2" key="1">
    <citation type="submission" date="2021-03" db="EMBL/GenBank/DDBJ databases">
        <authorList>
            <person name="Bekaert M."/>
        </authorList>
    </citation>
    <scope>NUCLEOTIDE SEQUENCE</scope>
</reference>
<comment type="caution">
    <text evidence="2">The sequence shown here is derived from an EMBL/GenBank/DDBJ whole genome shotgun (WGS) entry which is preliminary data.</text>
</comment>
<dbReference type="InterPro" id="IPR056601">
    <property type="entry name" value="Galaxin_dom"/>
</dbReference>